<reference evidence="1 2" key="1">
    <citation type="submission" date="2018-08" db="EMBL/GenBank/DDBJ databases">
        <title>Vibrio isolated from the Eastern China Marginal Seas.</title>
        <authorList>
            <person name="Li Y."/>
        </authorList>
    </citation>
    <scope>NUCLEOTIDE SEQUENCE [LARGE SCALE GENOMIC DNA]</scope>
    <source>
        <strain evidence="1 2">BEI233</strain>
    </source>
</reference>
<name>A0A3A6QFP3_9VIBR</name>
<evidence type="ECO:0000313" key="1">
    <source>
        <dbReference type="EMBL" id="RJX71007.1"/>
    </source>
</evidence>
<organism evidence="1 2">
    <name type="scientific">Vibrio sinensis</name>
    <dbReference type="NCBI Taxonomy" id="2302434"/>
    <lineage>
        <taxon>Bacteria</taxon>
        <taxon>Pseudomonadati</taxon>
        <taxon>Pseudomonadota</taxon>
        <taxon>Gammaproteobacteria</taxon>
        <taxon>Vibrionales</taxon>
        <taxon>Vibrionaceae</taxon>
        <taxon>Vibrio</taxon>
    </lineage>
</organism>
<evidence type="ECO:0008006" key="3">
    <source>
        <dbReference type="Google" id="ProtNLM"/>
    </source>
</evidence>
<proteinExistence type="predicted"/>
<dbReference type="EMBL" id="QVMU01000009">
    <property type="protein sequence ID" value="RJX71007.1"/>
    <property type="molecule type" value="Genomic_DNA"/>
</dbReference>
<accession>A0A3A6QFP3</accession>
<evidence type="ECO:0000313" key="2">
    <source>
        <dbReference type="Proteomes" id="UP000273252"/>
    </source>
</evidence>
<sequence length="223" mass="24969">MDILFLHTLSSNTELFAPLVSKALPHHQLHHDVQEHFLSTIREHGPTVDITREIHTYLKDKLNRGHDYIVCTCSTLGPIVDSYPDQNVFRVDRPMAQECANYQRALVAVTLESTVEPTKALLQHFAPNTQLSFLFIDGAWDHYTNLDTTAFNQCITDAIAQHFTDSEVAFDAVVLAQASMSTASTMVSNTINSIATNQHIKKVTVLNSPNSCLHFIVSLLEHE</sequence>
<dbReference type="OrthoDB" id="978447at2"/>
<keyword evidence="2" id="KW-1185">Reference proteome</keyword>
<dbReference type="Proteomes" id="UP000273252">
    <property type="component" value="Unassembled WGS sequence"/>
</dbReference>
<protein>
    <recommendedName>
        <fullName evidence="3">Arylsulfatase</fullName>
    </recommendedName>
</protein>
<dbReference type="RefSeq" id="WP_120031498.1">
    <property type="nucleotide sequence ID" value="NZ_QVMU01000009.1"/>
</dbReference>
<gene>
    <name evidence="1" type="ORF">DZ860_11795</name>
</gene>
<comment type="caution">
    <text evidence="1">The sequence shown here is derived from an EMBL/GenBank/DDBJ whole genome shotgun (WGS) entry which is preliminary data.</text>
</comment>
<dbReference type="AlphaFoldDB" id="A0A3A6QFP3"/>